<evidence type="ECO:0000256" key="2">
    <source>
        <dbReference type="ARBA" id="ARBA00022670"/>
    </source>
</evidence>
<dbReference type="CDD" id="cd04077">
    <property type="entry name" value="Peptidases_S8_PCSK9_ProteinaseK_like"/>
    <property type="match status" value="1"/>
</dbReference>
<gene>
    <name evidence="8" type="ORF">QBC34DRAFT_377219</name>
</gene>
<dbReference type="InterPro" id="IPR015500">
    <property type="entry name" value="Peptidase_S8_subtilisin-rel"/>
</dbReference>
<keyword evidence="2 5" id="KW-0645">Protease</keyword>
<dbReference type="AlphaFoldDB" id="A0AAV9GVP5"/>
<dbReference type="InterPro" id="IPR023827">
    <property type="entry name" value="Peptidase_S8_Asp-AS"/>
</dbReference>
<feature type="active site" description="Charge relay system" evidence="5">
    <location>
        <position position="174"/>
    </location>
</feature>
<dbReference type="InterPro" id="IPR023828">
    <property type="entry name" value="Peptidase_S8_Ser-AS"/>
</dbReference>
<keyword evidence="9" id="KW-1185">Reference proteome</keyword>
<dbReference type="PROSITE" id="PS00136">
    <property type="entry name" value="SUBTILASE_ASP"/>
    <property type="match status" value="1"/>
</dbReference>
<evidence type="ECO:0000259" key="7">
    <source>
        <dbReference type="Pfam" id="PF00082"/>
    </source>
</evidence>
<comment type="caution">
    <text evidence="8">The sequence shown here is derived from an EMBL/GenBank/DDBJ whole genome shotgun (WGS) entry which is preliminary data.</text>
</comment>
<keyword evidence="3 5" id="KW-0378">Hydrolase</keyword>
<dbReference type="InterPro" id="IPR036852">
    <property type="entry name" value="Peptidase_S8/S53_dom_sf"/>
</dbReference>
<evidence type="ECO:0000313" key="9">
    <source>
        <dbReference type="Proteomes" id="UP001321760"/>
    </source>
</evidence>
<reference evidence="8" key="2">
    <citation type="submission" date="2023-05" db="EMBL/GenBank/DDBJ databases">
        <authorList>
            <consortium name="Lawrence Berkeley National Laboratory"/>
            <person name="Steindorff A."/>
            <person name="Hensen N."/>
            <person name="Bonometti L."/>
            <person name="Westerberg I."/>
            <person name="Brannstrom I.O."/>
            <person name="Guillou S."/>
            <person name="Cros-Aarteil S."/>
            <person name="Calhoun S."/>
            <person name="Haridas S."/>
            <person name="Kuo A."/>
            <person name="Mondo S."/>
            <person name="Pangilinan J."/>
            <person name="Riley R."/>
            <person name="Labutti K."/>
            <person name="Andreopoulos B."/>
            <person name="Lipzen A."/>
            <person name="Chen C."/>
            <person name="Yanf M."/>
            <person name="Daum C."/>
            <person name="Ng V."/>
            <person name="Clum A."/>
            <person name="Ohm R."/>
            <person name="Martin F."/>
            <person name="Silar P."/>
            <person name="Natvig D."/>
            <person name="Lalanne C."/>
            <person name="Gautier V."/>
            <person name="Ament-Velasquez S.L."/>
            <person name="Kruys A."/>
            <person name="Hutchinson M.I."/>
            <person name="Powell A.J."/>
            <person name="Barry K."/>
            <person name="Miller A.N."/>
            <person name="Grigoriev I.V."/>
            <person name="Debuchy R."/>
            <person name="Gladieux P."/>
            <person name="Thoren M.H."/>
            <person name="Johannesson H."/>
        </authorList>
    </citation>
    <scope>NUCLEOTIDE SEQUENCE</scope>
    <source>
        <strain evidence="8">PSN243</strain>
    </source>
</reference>
<feature type="domain" description="Peptidase S8/S53" evidence="7">
    <location>
        <begin position="127"/>
        <end position="358"/>
    </location>
</feature>
<dbReference type="SUPFAM" id="SSF52743">
    <property type="entry name" value="Subtilisin-like"/>
    <property type="match status" value="1"/>
</dbReference>
<sequence>MSAEHEPLIVPGQWIVRLKQNVGGTSQARHMSFVNTRTADATPFNCEVHHEFDLDEARAYSASFDDATKEELEKSLEVDSVEPVQLYRHVSVKTQDNAPWGLARISSGAKLPANGPYRYKWNDTTSGKGVIAYVIDTGINPNHVSFAGRATRGPKFVTEPLPTSVTTEEDTNGHGTHCAGTIGSKDYGVAKDVEVVGVKVFNDLPDNHRLAGATNADIMAALEWVVKEFQRHKQPSVVNLSLGGGVSDALDNTVAAAVRAGVVVCCAAGNAGPPTFIPKDVSTTSPARTPLAVTVAASDVTDSIADFSYFGRLVDVIAPGVDILSTWPGPKNTETNTISGTSMACPHVAGVVANILSDPKVVDKTPFNVISELLILSDKNKIGGLTATPAPNKTKTVNALAQTPF</sequence>
<evidence type="ECO:0000256" key="3">
    <source>
        <dbReference type="ARBA" id="ARBA00022801"/>
    </source>
</evidence>
<dbReference type="PRINTS" id="PR00723">
    <property type="entry name" value="SUBTILISIN"/>
</dbReference>
<dbReference type="PANTHER" id="PTHR43806">
    <property type="entry name" value="PEPTIDASE S8"/>
    <property type="match status" value="1"/>
</dbReference>
<proteinExistence type="inferred from homology"/>
<evidence type="ECO:0000313" key="8">
    <source>
        <dbReference type="EMBL" id="KAK4452723.1"/>
    </source>
</evidence>
<evidence type="ECO:0000256" key="6">
    <source>
        <dbReference type="RuleBase" id="RU003355"/>
    </source>
</evidence>
<dbReference type="InterPro" id="IPR022398">
    <property type="entry name" value="Peptidase_S8_His-AS"/>
</dbReference>
<comment type="similarity">
    <text evidence="1 5 6">Belongs to the peptidase S8 family.</text>
</comment>
<dbReference type="PROSITE" id="PS00137">
    <property type="entry name" value="SUBTILASE_HIS"/>
    <property type="match status" value="1"/>
</dbReference>
<dbReference type="EMBL" id="MU865923">
    <property type="protein sequence ID" value="KAK4452723.1"/>
    <property type="molecule type" value="Genomic_DNA"/>
</dbReference>
<evidence type="ECO:0000256" key="4">
    <source>
        <dbReference type="ARBA" id="ARBA00022825"/>
    </source>
</evidence>
<accession>A0AAV9GVP5</accession>
<name>A0AAV9GVP5_9PEZI</name>
<dbReference type="GO" id="GO:0004252">
    <property type="term" value="F:serine-type endopeptidase activity"/>
    <property type="evidence" value="ECO:0007669"/>
    <property type="project" value="UniProtKB-UniRule"/>
</dbReference>
<dbReference type="Proteomes" id="UP001321760">
    <property type="component" value="Unassembled WGS sequence"/>
</dbReference>
<dbReference type="InterPro" id="IPR000209">
    <property type="entry name" value="Peptidase_S8/S53_dom"/>
</dbReference>
<organism evidence="8 9">
    <name type="scientific">Podospora aff. communis PSN243</name>
    <dbReference type="NCBI Taxonomy" id="3040156"/>
    <lineage>
        <taxon>Eukaryota</taxon>
        <taxon>Fungi</taxon>
        <taxon>Dikarya</taxon>
        <taxon>Ascomycota</taxon>
        <taxon>Pezizomycotina</taxon>
        <taxon>Sordariomycetes</taxon>
        <taxon>Sordariomycetidae</taxon>
        <taxon>Sordariales</taxon>
        <taxon>Podosporaceae</taxon>
        <taxon>Podospora</taxon>
    </lineage>
</organism>
<feature type="active site" description="Charge relay system" evidence="5">
    <location>
        <position position="136"/>
    </location>
</feature>
<dbReference type="PROSITE" id="PS00138">
    <property type="entry name" value="SUBTILASE_SER"/>
    <property type="match status" value="1"/>
</dbReference>
<feature type="active site" description="Charge relay system" evidence="5">
    <location>
        <position position="342"/>
    </location>
</feature>
<dbReference type="Gene3D" id="3.40.50.200">
    <property type="entry name" value="Peptidase S8/S53 domain"/>
    <property type="match status" value="1"/>
</dbReference>
<dbReference type="GO" id="GO:0006508">
    <property type="term" value="P:proteolysis"/>
    <property type="evidence" value="ECO:0007669"/>
    <property type="project" value="UniProtKB-KW"/>
</dbReference>
<dbReference type="FunFam" id="3.40.50.200:FF:000007">
    <property type="entry name" value="Subtilisin-like serine protease"/>
    <property type="match status" value="1"/>
</dbReference>
<keyword evidence="4 5" id="KW-0720">Serine protease</keyword>
<evidence type="ECO:0000256" key="5">
    <source>
        <dbReference type="PROSITE-ProRule" id="PRU01240"/>
    </source>
</evidence>
<reference evidence="8" key="1">
    <citation type="journal article" date="2023" name="Mol. Phylogenet. Evol.">
        <title>Genome-scale phylogeny and comparative genomics of the fungal order Sordariales.</title>
        <authorList>
            <person name="Hensen N."/>
            <person name="Bonometti L."/>
            <person name="Westerberg I."/>
            <person name="Brannstrom I.O."/>
            <person name="Guillou S."/>
            <person name="Cros-Aarteil S."/>
            <person name="Calhoun S."/>
            <person name="Haridas S."/>
            <person name="Kuo A."/>
            <person name="Mondo S."/>
            <person name="Pangilinan J."/>
            <person name="Riley R."/>
            <person name="LaButti K."/>
            <person name="Andreopoulos B."/>
            <person name="Lipzen A."/>
            <person name="Chen C."/>
            <person name="Yan M."/>
            <person name="Daum C."/>
            <person name="Ng V."/>
            <person name="Clum A."/>
            <person name="Steindorff A."/>
            <person name="Ohm R.A."/>
            <person name="Martin F."/>
            <person name="Silar P."/>
            <person name="Natvig D.O."/>
            <person name="Lalanne C."/>
            <person name="Gautier V."/>
            <person name="Ament-Velasquez S.L."/>
            <person name="Kruys A."/>
            <person name="Hutchinson M.I."/>
            <person name="Powell A.J."/>
            <person name="Barry K."/>
            <person name="Miller A.N."/>
            <person name="Grigoriev I.V."/>
            <person name="Debuchy R."/>
            <person name="Gladieux P."/>
            <person name="Hiltunen Thoren M."/>
            <person name="Johannesson H."/>
        </authorList>
    </citation>
    <scope>NUCLEOTIDE SEQUENCE</scope>
    <source>
        <strain evidence="8">PSN243</strain>
    </source>
</reference>
<dbReference type="SUPFAM" id="SSF54897">
    <property type="entry name" value="Protease propeptides/inhibitors"/>
    <property type="match status" value="1"/>
</dbReference>
<protein>
    <submittedName>
        <fullName evidence="8">Peptidase S8/S53 domain-containing protein</fullName>
    </submittedName>
</protein>
<dbReference type="InterPro" id="IPR050131">
    <property type="entry name" value="Peptidase_S8_subtilisin-like"/>
</dbReference>
<dbReference type="PROSITE" id="PS51892">
    <property type="entry name" value="SUBTILASE"/>
    <property type="match status" value="1"/>
</dbReference>
<dbReference type="InterPro" id="IPR034193">
    <property type="entry name" value="PCSK9_ProteinaseK-like"/>
</dbReference>
<dbReference type="Pfam" id="PF00082">
    <property type="entry name" value="Peptidase_S8"/>
    <property type="match status" value="1"/>
</dbReference>
<dbReference type="PANTHER" id="PTHR43806:SF11">
    <property type="entry name" value="CEREVISIN-RELATED"/>
    <property type="match status" value="1"/>
</dbReference>
<evidence type="ECO:0000256" key="1">
    <source>
        <dbReference type="ARBA" id="ARBA00011073"/>
    </source>
</evidence>